<evidence type="ECO:0000256" key="3">
    <source>
        <dbReference type="ARBA" id="ARBA00022737"/>
    </source>
</evidence>
<dbReference type="Pfam" id="PF13424">
    <property type="entry name" value="TPR_12"/>
    <property type="match status" value="2"/>
</dbReference>
<dbReference type="InterPro" id="IPR002151">
    <property type="entry name" value="Kinesin_light"/>
</dbReference>
<accession>A0ABR4I8Z9</accession>
<keyword evidence="8" id="KW-1185">Reference proteome</keyword>
<feature type="domain" description="Protein kinase" evidence="6">
    <location>
        <begin position="106"/>
        <end position="295"/>
    </location>
</feature>
<sequence>MEGQGNSITAMWWELQQLRTQIAKQTAEIQRLQAEPAVVPAATRPRPTHPDVKPYNGENPHDYPTFRMKPSEPWIPSRTAPCGGGSWKQPTNAHRYHQRLSGDECWRPVKHLGHGSFGDVWQETCVSGPSENAVRVVKHLHKRQSRFLEMSRRELDALVAFSDAQVAEYKQHFVQFIGWFDDPEHFYLAMEFLEHTILGLRAIWHRNYMTTRWTHILQLSMYGHLGPSLFACEHALPPFQTIKHLLDYARDHRAKFPIRPLRNSSGFCMNFVLGTMADLPERRLAIEHVLAHEWLSEQSNIPDSIRCTSSTTWGMPPSNAWSTTYDSASPQQPYLSYFPLMTESIPSLPSPQQQQKSGYSLVANPGQTEVAEDNKNSVTSIKALDRSRQSAINAKADFAIIYREQKMYDRAEIVGREVIKLRQQMLGDKHLETIEALENLAATYREQEKYDELEYVDIKVLDLRQETLGNKHPATIDAMENLAARYRKQHKFDEAQTTYEKIYILRHEALGSRHPDTITSLETLREVHKTCKPNFRVFSTRQPIQFQWILGLLVNLVRSVDSLPVDTYNSTPTTYFAAAGLQERVAVIPLA</sequence>
<evidence type="ECO:0000313" key="8">
    <source>
        <dbReference type="Proteomes" id="UP001610335"/>
    </source>
</evidence>
<evidence type="ECO:0000259" key="6">
    <source>
        <dbReference type="SMART" id="SM00220"/>
    </source>
</evidence>
<dbReference type="InterPro" id="IPR011990">
    <property type="entry name" value="TPR-like_helical_dom_sf"/>
</dbReference>
<evidence type="ECO:0000313" key="7">
    <source>
        <dbReference type="EMBL" id="KAL2823709.1"/>
    </source>
</evidence>
<gene>
    <name evidence="7" type="ORF">BDW59DRAFT_163076</name>
</gene>
<keyword evidence="2" id="KW-0963">Cytoplasm</keyword>
<dbReference type="Gene3D" id="1.25.40.10">
    <property type="entry name" value="Tetratricopeptide repeat domain"/>
    <property type="match status" value="1"/>
</dbReference>
<name>A0ABR4I8Z9_9EURO</name>
<comment type="subcellular location">
    <subcellularLocation>
        <location evidence="1">Cytoplasm</location>
    </subcellularLocation>
</comment>
<dbReference type="InterPro" id="IPR000719">
    <property type="entry name" value="Prot_kinase_dom"/>
</dbReference>
<evidence type="ECO:0000256" key="5">
    <source>
        <dbReference type="SAM" id="MobiDB-lite"/>
    </source>
</evidence>
<comment type="caution">
    <text evidence="7">The sequence shown here is derived from an EMBL/GenBank/DDBJ whole genome shotgun (WGS) entry which is preliminary data.</text>
</comment>
<organism evidence="7 8">
    <name type="scientific">Aspergillus cavernicola</name>
    <dbReference type="NCBI Taxonomy" id="176166"/>
    <lineage>
        <taxon>Eukaryota</taxon>
        <taxon>Fungi</taxon>
        <taxon>Dikarya</taxon>
        <taxon>Ascomycota</taxon>
        <taxon>Pezizomycotina</taxon>
        <taxon>Eurotiomycetes</taxon>
        <taxon>Eurotiomycetidae</taxon>
        <taxon>Eurotiales</taxon>
        <taxon>Aspergillaceae</taxon>
        <taxon>Aspergillus</taxon>
        <taxon>Aspergillus subgen. Nidulantes</taxon>
    </lineage>
</organism>
<dbReference type="SUPFAM" id="SSF56112">
    <property type="entry name" value="Protein kinase-like (PK-like)"/>
    <property type="match status" value="1"/>
</dbReference>
<dbReference type="SUPFAM" id="SSF48452">
    <property type="entry name" value="TPR-like"/>
    <property type="match status" value="1"/>
</dbReference>
<dbReference type="PANTHER" id="PTHR45783:SF3">
    <property type="entry name" value="KINESIN LIGHT CHAIN"/>
    <property type="match status" value="1"/>
</dbReference>
<dbReference type="Proteomes" id="UP001610335">
    <property type="component" value="Unassembled WGS sequence"/>
</dbReference>
<proteinExistence type="predicted"/>
<keyword evidence="3" id="KW-0677">Repeat</keyword>
<keyword evidence="4" id="KW-0802">TPR repeat</keyword>
<evidence type="ECO:0000256" key="2">
    <source>
        <dbReference type="ARBA" id="ARBA00022490"/>
    </source>
</evidence>
<dbReference type="SMART" id="SM00220">
    <property type="entry name" value="S_TKc"/>
    <property type="match status" value="1"/>
</dbReference>
<feature type="region of interest" description="Disordered" evidence="5">
    <location>
        <begin position="42"/>
        <end position="66"/>
    </location>
</feature>
<evidence type="ECO:0000256" key="4">
    <source>
        <dbReference type="ARBA" id="ARBA00022803"/>
    </source>
</evidence>
<evidence type="ECO:0000256" key="1">
    <source>
        <dbReference type="ARBA" id="ARBA00004496"/>
    </source>
</evidence>
<reference evidence="7 8" key="1">
    <citation type="submission" date="2024-07" db="EMBL/GenBank/DDBJ databases">
        <title>Section-level genome sequencing and comparative genomics of Aspergillus sections Usti and Cavernicolus.</title>
        <authorList>
            <consortium name="Lawrence Berkeley National Laboratory"/>
            <person name="Nybo J.L."/>
            <person name="Vesth T.C."/>
            <person name="Theobald S."/>
            <person name="Frisvad J.C."/>
            <person name="Larsen T.O."/>
            <person name="Kjaerboelling I."/>
            <person name="Rothschild-Mancinelli K."/>
            <person name="Lyhne E.K."/>
            <person name="Kogle M.E."/>
            <person name="Barry K."/>
            <person name="Clum A."/>
            <person name="Na H."/>
            <person name="Ledsgaard L."/>
            <person name="Lin J."/>
            <person name="Lipzen A."/>
            <person name="Kuo A."/>
            <person name="Riley R."/>
            <person name="Mondo S."/>
            <person name="LaButti K."/>
            <person name="Haridas S."/>
            <person name="Pangalinan J."/>
            <person name="Salamov A.A."/>
            <person name="Simmons B.A."/>
            <person name="Magnuson J.K."/>
            <person name="Chen J."/>
            <person name="Drula E."/>
            <person name="Henrissat B."/>
            <person name="Wiebenga A."/>
            <person name="Lubbers R.J."/>
            <person name="Gomes A.C."/>
            <person name="Makela M.R."/>
            <person name="Stajich J."/>
            <person name="Grigoriev I.V."/>
            <person name="Mortensen U.H."/>
            <person name="De vries R.P."/>
            <person name="Baker S.E."/>
            <person name="Andersen M.R."/>
        </authorList>
    </citation>
    <scope>NUCLEOTIDE SEQUENCE [LARGE SCALE GENOMIC DNA]</scope>
    <source>
        <strain evidence="7 8">CBS 600.67</strain>
    </source>
</reference>
<dbReference type="EMBL" id="JBFXLS010000050">
    <property type="protein sequence ID" value="KAL2823709.1"/>
    <property type="molecule type" value="Genomic_DNA"/>
</dbReference>
<protein>
    <recommendedName>
        <fullName evidence="6">Protein kinase domain-containing protein</fullName>
    </recommendedName>
</protein>
<dbReference type="InterPro" id="IPR011009">
    <property type="entry name" value="Kinase-like_dom_sf"/>
</dbReference>
<dbReference type="PANTHER" id="PTHR45783">
    <property type="entry name" value="KINESIN LIGHT CHAIN"/>
    <property type="match status" value="1"/>
</dbReference>
<dbReference type="Gene3D" id="1.10.510.10">
    <property type="entry name" value="Transferase(Phosphotransferase) domain 1"/>
    <property type="match status" value="1"/>
</dbReference>